<dbReference type="GO" id="GO:0000287">
    <property type="term" value="F:magnesium ion binding"/>
    <property type="evidence" value="ECO:0007669"/>
    <property type="project" value="TreeGrafter"/>
</dbReference>
<evidence type="ECO:0000313" key="9">
    <source>
        <dbReference type="Proteomes" id="UP000480266"/>
    </source>
</evidence>
<keyword evidence="7" id="KW-0460">Magnesium</keyword>
<evidence type="ECO:0000313" key="8">
    <source>
        <dbReference type="EMBL" id="NGX99632.1"/>
    </source>
</evidence>
<comment type="caution">
    <text evidence="8">The sequence shown here is derived from an EMBL/GenBank/DDBJ whole genome shotgun (WGS) entry which is preliminary data.</text>
</comment>
<dbReference type="Proteomes" id="UP000480266">
    <property type="component" value="Unassembled WGS sequence"/>
</dbReference>
<reference evidence="8" key="1">
    <citation type="submission" date="2020-02" db="EMBL/GenBank/DDBJ databases">
        <title>Draft genome sequence of Candidatus Afipia apatlaquensis IBT-C3, a potential strain for decolorization of textile dyes.</title>
        <authorList>
            <person name="Sanchez-Reyes A."/>
            <person name="Breton-Deval L."/>
            <person name="Mangelson H."/>
            <person name="Sanchez-Flores A."/>
        </authorList>
    </citation>
    <scope>NUCLEOTIDE SEQUENCE [LARGE SCALE GENOMIC DNA]</scope>
    <source>
        <strain evidence="8">IBT-C3</strain>
    </source>
</reference>
<dbReference type="AlphaFoldDB" id="A0A7C9VR36"/>
<evidence type="ECO:0000256" key="5">
    <source>
        <dbReference type="ARBA" id="ARBA00022679"/>
    </source>
</evidence>
<comment type="similarity">
    <text evidence="1">Belongs to the PanB family.</text>
</comment>
<dbReference type="EC" id="2.1.2.11" evidence="3"/>
<dbReference type="PIRSF" id="PIRSF000388">
    <property type="entry name" value="Pantoate_hydroxy_MeTrfase"/>
    <property type="match status" value="1"/>
</dbReference>
<gene>
    <name evidence="8" type="ORF">G4V63_31930</name>
</gene>
<keyword evidence="9" id="KW-1185">Reference proteome</keyword>
<accession>A0A7C9VR36</accession>
<dbReference type="GO" id="GO:0015940">
    <property type="term" value="P:pantothenate biosynthetic process"/>
    <property type="evidence" value="ECO:0007669"/>
    <property type="project" value="UniProtKB-KW"/>
</dbReference>
<dbReference type="Gene3D" id="3.20.20.60">
    <property type="entry name" value="Phosphoenolpyruvate-binding domains"/>
    <property type="match status" value="1"/>
</dbReference>
<evidence type="ECO:0000256" key="4">
    <source>
        <dbReference type="ARBA" id="ARBA00022655"/>
    </source>
</evidence>
<dbReference type="InterPro" id="IPR015813">
    <property type="entry name" value="Pyrv/PenolPyrv_kinase-like_dom"/>
</dbReference>
<dbReference type="PANTHER" id="PTHR20881:SF0">
    <property type="entry name" value="3-METHYL-2-OXOBUTANOATE HYDROXYMETHYLTRANSFERASE"/>
    <property type="match status" value="1"/>
</dbReference>
<keyword evidence="5" id="KW-0808">Transferase</keyword>
<evidence type="ECO:0000256" key="1">
    <source>
        <dbReference type="ARBA" id="ARBA00008676"/>
    </source>
</evidence>
<evidence type="ECO:0000256" key="7">
    <source>
        <dbReference type="PIRSR" id="PIRSR000388-3"/>
    </source>
</evidence>
<dbReference type="Pfam" id="PF02548">
    <property type="entry name" value="Pantoate_transf"/>
    <property type="match status" value="1"/>
</dbReference>
<protein>
    <recommendedName>
        <fullName evidence="3">3-methyl-2-oxobutanoate hydroxymethyltransferase</fullName>
        <ecNumber evidence="3">2.1.2.11</ecNumber>
    </recommendedName>
</protein>
<sequence>MDKKARKERVVALGVYDAPMAAISDEIGFDMLINGNAGPMSLLGHKTPMTVRFEEQLVLTQAVSRVTKYGMVVGHMPYMTYHFSAEDAIRNAARLIAEGGADAVKCEGNKHTAKIVAEITRAGIPVMGHMGMQASRKLEQSGYGFKGRSAAEAAKIVEDTRAFVDAGAFAVIIEYVPVEITEYLAKTLPIPVISVGGGASPDGIYLISGDAVGYSAFPRPKHEGSFVDVRPLIQQGLRQYKEEVLSKKYPYEEFVQHMSPQEHDKFLEMVEKTSV</sequence>
<name>A0A7C9VR36_9BRAD</name>
<dbReference type="PANTHER" id="PTHR20881">
    <property type="entry name" value="3-METHYL-2-OXOBUTANOATE HYDROXYMETHYLTRANSFERASE"/>
    <property type="match status" value="1"/>
</dbReference>
<dbReference type="SUPFAM" id="SSF51621">
    <property type="entry name" value="Phosphoenolpyruvate/pyruvate domain"/>
    <property type="match status" value="1"/>
</dbReference>
<comment type="subunit">
    <text evidence="2">Homodecamer; pentamer of dimers.</text>
</comment>
<evidence type="ECO:0000256" key="3">
    <source>
        <dbReference type="ARBA" id="ARBA00012618"/>
    </source>
</evidence>
<dbReference type="InterPro" id="IPR040442">
    <property type="entry name" value="Pyrv_kinase-like_dom_sf"/>
</dbReference>
<feature type="active site" description="Proton acceptor" evidence="6">
    <location>
        <position position="174"/>
    </location>
</feature>
<organism evidence="8 9">
    <name type="scientific">Candidatus Afipia apatlaquensis</name>
    <dbReference type="NCBI Taxonomy" id="2712852"/>
    <lineage>
        <taxon>Bacteria</taxon>
        <taxon>Pseudomonadati</taxon>
        <taxon>Pseudomonadota</taxon>
        <taxon>Alphaproteobacteria</taxon>
        <taxon>Hyphomicrobiales</taxon>
        <taxon>Nitrobacteraceae</taxon>
        <taxon>Afipia</taxon>
    </lineage>
</organism>
<feature type="binding site" evidence="7">
    <location>
        <position position="107"/>
    </location>
    <ligand>
        <name>Mg(2+)</name>
        <dbReference type="ChEBI" id="CHEBI:18420"/>
    </ligand>
</feature>
<keyword evidence="4" id="KW-0566">Pantothenate biosynthesis</keyword>
<comment type="cofactor">
    <cofactor evidence="7">
        <name>Mg(2+)</name>
        <dbReference type="ChEBI" id="CHEBI:18420"/>
    </cofactor>
    <text evidence="7">Binds 1 Mg(2+) ion per subunit.</text>
</comment>
<evidence type="ECO:0000256" key="6">
    <source>
        <dbReference type="PIRSR" id="PIRSR000388-1"/>
    </source>
</evidence>
<keyword evidence="7" id="KW-0479">Metal-binding</keyword>
<evidence type="ECO:0000256" key="2">
    <source>
        <dbReference type="ARBA" id="ARBA00011424"/>
    </source>
</evidence>
<proteinExistence type="inferred from homology"/>
<dbReference type="GO" id="GO:0003864">
    <property type="term" value="F:3-methyl-2-oxobutanoate hydroxymethyltransferase activity"/>
    <property type="evidence" value="ECO:0007669"/>
    <property type="project" value="UniProtKB-EC"/>
</dbReference>
<dbReference type="EMBL" id="JAAMRR010001637">
    <property type="protein sequence ID" value="NGX99632.1"/>
    <property type="molecule type" value="Genomic_DNA"/>
</dbReference>
<dbReference type="InterPro" id="IPR003700">
    <property type="entry name" value="Pantoate_hydroxy_MeTrfase"/>
</dbReference>